<accession>A0A3S4MFI1</accession>
<dbReference type="STRING" id="525257.HMPREF0204_11383"/>
<sequence>MNMKVTNNSKKRAEFSNTNIGIPHKELLKKAGVKTFTEYEIEDLGNGRIKVIPKY</sequence>
<protein>
    <submittedName>
        <fullName evidence="1">Uncharacterized protein</fullName>
    </submittedName>
</protein>
<proteinExistence type="predicted"/>
<evidence type="ECO:0000313" key="1">
    <source>
        <dbReference type="EMBL" id="VEE10699.1"/>
    </source>
</evidence>
<gene>
    <name evidence="1" type="ORF">NCTC11432_04323</name>
</gene>
<dbReference type="EMBL" id="LR134289">
    <property type="protein sequence ID" value="VEE10699.1"/>
    <property type="molecule type" value="Genomic_DNA"/>
</dbReference>
<organism evidence="1 2">
    <name type="scientific">Chryseobacterium gleum</name>
    <name type="common">Flavobacterium gleum</name>
    <dbReference type="NCBI Taxonomy" id="250"/>
    <lineage>
        <taxon>Bacteria</taxon>
        <taxon>Pseudomonadati</taxon>
        <taxon>Bacteroidota</taxon>
        <taxon>Flavobacteriia</taxon>
        <taxon>Flavobacteriales</taxon>
        <taxon>Weeksellaceae</taxon>
        <taxon>Chryseobacterium group</taxon>
        <taxon>Chryseobacterium</taxon>
    </lineage>
</organism>
<dbReference type="KEGG" id="cgle:NCTC11432_04323"/>
<dbReference type="Proteomes" id="UP000279227">
    <property type="component" value="Chromosome"/>
</dbReference>
<evidence type="ECO:0000313" key="2">
    <source>
        <dbReference type="Proteomes" id="UP000279227"/>
    </source>
</evidence>
<reference evidence="1 2" key="1">
    <citation type="submission" date="2018-12" db="EMBL/GenBank/DDBJ databases">
        <authorList>
            <consortium name="Pathogen Informatics"/>
        </authorList>
    </citation>
    <scope>NUCLEOTIDE SEQUENCE [LARGE SCALE GENOMIC DNA]</scope>
    <source>
        <strain evidence="1 2">NCTC11432</strain>
    </source>
</reference>
<dbReference type="AlphaFoldDB" id="A0A3S4MFI1"/>
<name>A0A3S4MFI1_CHRGE</name>